<evidence type="ECO:0000256" key="5">
    <source>
        <dbReference type="SAM" id="SignalP"/>
    </source>
</evidence>
<feature type="domain" description="Leucine-binding protein" evidence="6">
    <location>
        <begin position="26"/>
        <end position="364"/>
    </location>
</feature>
<proteinExistence type="inferred from homology"/>
<reference evidence="7" key="1">
    <citation type="submission" date="2016-08" db="EMBL/GenBank/DDBJ databases">
        <authorList>
            <person name="Seilhamer J.J."/>
        </authorList>
    </citation>
    <scope>NUCLEOTIDE SEQUENCE</scope>
    <source>
        <strain evidence="7">86-1</strain>
    </source>
</reference>
<dbReference type="PANTHER" id="PTHR47151:SF2">
    <property type="entry name" value="AMINO ACID BINDING PROTEIN"/>
    <property type="match status" value="1"/>
</dbReference>
<dbReference type="GO" id="GO:0006865">
    <property type="term" value="P:amino acid transport"/>
    <property type="evidence" value="ECO:0007669"/>
    <property type="project" value="UniProtKB-KW"/>
</dbReference>
<dbReference type="Gene3D" id="3.40.50.2300">
    <property type="match status" value="2"/>
</dbReference>
<evidence type="ECO:0000256" key="4">
    <source>
        <dbReference type="ARBA" id="ARBA00022970"/>
    </source>
</evidence>
<evidence type="ECO:0000256" key="3">
    <source>
        <dbReference type="ARBA" id="ARBA00022729"/>
    </source>
</evidence>
<evidence type="ECO:0000259" key="6">
    <source>
        <dbReference type="Pfam" id="PF13458"/>
    </source>
</evidence>
<dbReference type="InterPro" id="IPR028082">
    <property type="entry name" value="Peripla_BP_I"/>
</dbReference>
<feature type="chain" id="PRO_5012465434" description="Leucine-binding protein domain-containing protein" evidence="5">
    <location>
        <begin position="24"/>
        <end position="376"/>
    </location>
</feature>
<name>A0A212KZZ8_9BACT</name>
<dbReference type="PRINTS" id="PR00337">
    <property type="entry name" value="LEUILEVALBP"/>
</dbReference>
<dbReference type="Pfam" id="PF13458">
    <property type="entry name" value="Peripla_BP_6"/>
    <property type="match status" value="1"/>
</dbReference>
<dbReference type="SUPFAM" id="SSF53822">
    <property type="entry name" value="Periplasmic binding protein-like I"/>
    <property type="match status" value="1"/>
</dbReference>
<dbReference type="PANTHER" id="PTHR47151">
    <property type="entry name" value="LEU/ILE/VAL-BINDING ABC TRANSPORTER SUBUNIT"/>
    <property type="match status" value="1"/>
</dbReference>
<feature type="signal peptide" evidence="5">
    <location>
        <begin position="1"/>
        <end position="23"/>
    </location>
</feature>
<accession>A0A212KZZ8</accession>
<dbReference type="InterPro" id="IPR000709">
    <property type="entry name" value="Leu_Ile_Val-bd"/>
</dbReference>
<keyword evidence="2" id="KW-0813">Transport</keyword>
<gene>
    <name evidence="7" type="ORF">KL86DES1_10684</name>
</gene>
<evidence type="ECO:0000256" key="1">
    <source>
        <dbReference type="ARBA" id="ARBA00010062"/>
    </source>
</evidence>
<evidence type="ECO:0000313" key="7">
    <source>
        <dbReference type="EMBL" id="SCM70863.1"/>
    </source>
</evidence>
<dbReference type="RefSeq" id="WP_179979507.1">
    <property type="nucleotide sequence ID" value="NZ_LT608333.1"/>
</dbReference>
<dbReference type="EMBL" id="FMJC01000001">
    <property type="protein sequence ID" value="SCM70863.1"/>
    <property type="molecule type" value="Genomic_DNA"/>
</dbReference>
<comment type="similarity">
    <text evidence="1">Belongs to the leucine-binding protein family.</text>
</comment>
<organism evidence="7">
    <name type="scientific">uncultured Desulfovibrio sp</name>
    <dbReference type="NCBI Taxonomy" id="167968"/>
    <lineage>
        <taxon>Bacteria</taxon>
        <taxon>Pseudomonadati</taxon>
        <taxon>Thermodesulfobacteriota</taxon>
        <taxon>Desulfovibrionia</taxon>
        <taxon>Desulfovibrionales</taxon>
        <taxon>Desulfovibrionaceae</taxon>
        <taxon>Desulfovibrio</taxon>
        <taxon>environmental samples</taxon>
    </lineage>
</organism>
<keyword evidence="4" id="KW-0029">Amino-acid transport</keyword>
<keyword evidence="3 5" id="KW-0732">Signal</keyword>
<dbReference type="AlphaFoldDB" id="A0A212KZZ8"/>
<sequence length="376" mass="39970">MKKGMTWLAAMAVCVTLAAPAQAADPIKIGVQGAQSGDLASYGVPSLNAVKIVVDQANAKGGLLGRTIEVVAQDDQCKPEMATNAATKLISEKVNAVVGPICSGPTKASLPLFQEAALIAVSPTATTPGLTEDGKNPLFFRTVANDNAQAALTSDFMLKNLKVKKVAYLHDNGDYGKGFADKNREIMEKGGTETVLFEAVTPDAVDFSAVVRKLRRAKPDIIVFGGYQPVASKLLQQMRRDNLKTPLIGPDGVKDETFLKMTGKDSEGTYASYPKDTSTLPEYKTAREAHIKAFGSEPGFGYYNAYAAAQCLLAAIEKAGSTDTAKVKDILRDNKVDTPLGKISFNAKGDAAGMGLSIYQVKDGKFVELNHSIVLE</sequence>
<evidence type="ECO:0000256" key="2">
    <source>
        <dbReference type="ARBA" id="ARBA00022448"/>
    </source>
</evidence>
<protein>
    <recommendedName>
        <fullName evidence="6">Leucine-binding protein domain-containing protein</fullName>
    </recommendedName>
</protein>
<dbReference type="InterPro" id="IPR028081">
    <property type="entry name" value="Leu-bd"/>
</dbReference>
<dbReference type="CDD" id="cd06342">
    <property type="entry name" value="PBP1_ABC_LIVBP-like"/>
    <property type="match status" value="1"/>
</dbReference>